<dbReference type="EMBL" id="BARU01041428">
    <property type="protein sequence ID" value="GAH88068.1"/>
    <property type="molecule type" value="Genomic_DNA"/>
</dbReference>
<protein>
    <submittedName>
        <fullName evidence="1">Uncharacterized protein</fullName>
    </submittedName>
</protein>
<feature type="non-terminal residue" evidence="1">
    <location>
        <position position="1"/>
    </location>
</feature>
<organism evidence="1">
    <name type="scientific">marine sediment metagenome</name>
    <dbReference type="NCBI Taxonomy" id="412755"/>
    <lineage>
        <taxon>unclassified sequences</taxon>
        <taxon>metagenomes</taxon>
        <taxon>ecological metagenomes</taxon>
    </lineage>
</organism>
<sequence length="44" mass="5265">EWTLDVLESLFNFYFVQPELLKRKREALNKKLKNAGKKPMKGKK</sequence>
<proteinExistence type="predicted"/>
<accession>X1L1M7</accession>
<reference evidence="1" key="1">
    <citation type="journal article" date="2014" name="Front. Microbiol.">
        <title>High frequency of phylogenetically diverse reductive dehalogenase-homologous genes in deep subseafloor sedimentary metagenomes.</title>
        <authorList>
            <person name="Kawai M."/>
            <person name="Futagami T."/>
            <person name="Toyoda A."/>
            <person name="Takaki Y."/>
            <person name="Nishi S."/>
            <person name="Hori S."/>
            <person name="Arai W."/>
            <person name="Tsubouchi T."/>
            <person name="Morono Y."/>
            <person name="Uchiyama I."/>
            <person name="Ito T."/>
            <person name="Fujiyama A."/>
            <person name="Inagaki F."/>
            <person name="Takami H."/>
        </authorList>
    </citation>
    <scope>NUCLEOTIDE SEQUENCE</scope>
    <source>
        <strain evidence="1">Expedition CK06-06</strain>
    </source>
</reference>
<dbReference type="AlphaFoldDB" id="X1L1M7"/>
<gene>
    <name evidence="1" type="ORF">S03H2_63876</name>
</gene>
<evidence type="ECO:0000313" key="1">
    <source>
        <dbReference type="EMBL" id="GAH88068.1"/>
    </source>
</evidence>
<comment type="caution">
    <text evidence="1">The sequence shown here is derived from an EMBL/GenBank/DDBJ whole genome shotgun (WGS) entry which is preliminary data.</text>
</comment>
<name>X1L1M7_9ZZZZ</name>